<keyword evidence="1" id="KW-1133">Transmembrane helix</keyword>
<keyword evidence="1" id="KW-0472">Membrane</keyword>
<dbReference type="Gramene" id="OMO88945">
    <property type="protein sequence ID" value="OMO88945"/>
    <property type="gene ID" value="CCACVL1_08104"/>
</dbReference>
<keyword evidence="1" id="KW-0812">Transmembrane</keyword>
<comment type="caution">
    <text evidence="2">The sequence shown here is derived from an EMBL/GenBank/DDBJ whole genome shotgun (WGS) entry which is preliminary data.</text>
</comment>
<gene>
    <name evidence="2" type="ORF">CCACVL1_08104</name>
</gene>
<reference evidence="2 3" key="1">
    <citation type="submission" date="2013-09" db="EMBL/GenBank/DDBJ databases">
        <title>Corchorus capsularis genome sequencing.</title>
        <authorList>
            <person name="Alam M."/>
            <person name="Haque M.S."/>
            <person name="Islam M.S."/>
            <person name="Emdad E.M."/>
            <person name="Islam M.M."/>
            <person name="Ahmed B."/>
            <person name="Halim A."/>
            <person name="Hossen Q.M.M."/>
            <person name="Hossain M.Z."/>
            <person name="Ahmed R."/>
            <person name="Khan M.M."/>
            <person name="Islam R."/>
            <person name="Rashid M.M."/>
            <person name="Khan S.A."/>
            <person name="Rahman M.S."/>
            <person name="Alam M."/>
        </authorList>
    </citation>
    <scope>NUCLEOTIDE SEQUENCE [LARGE SCALE GENOMIC DNA]</scope>
    <source>
        <strain evidence="3">cv. CVL-1</strain>
        <tissue evidence="2">Whole seedling</tissue>
    </source>
</reference>
<dbReference type="Proteomes" id="UP000188268">
    <property type="component" value="Unassembled WGS sequence"/>
</dbReference>
<evidence type="ECO:0000313" key="2">
    <source>
        <dbReference type="EMBL" id="OMO88945.1"/>
    </source>
</evidence>
<protein>
    <submittedName>
        <fullName evidence="2">Ankyrin repeat-containing protein</fullName>
    </submittedName>
</protein>
<feature type="transmembrane region" description="Helical" evidence="1">
    <location>
        <begin position="48"/>
        <end position="67"/>
    </location>
</feature>
<dbReference type="AlphaFoldDB" id="A0A1R3J295"/>
<sequence>MKSLHEIDARNSGRQTVLEALQYRTDLDRRALVKILSERQSSENSDNAVNALLVVAGLILAAIFPYLNSPPGGFRAAILVPHLADRAAISIFLTFLTDMLISLVIFIICLLLPDGLFGAVHFVLGQWSSS</sequence>
<organism evidence="2 3">
    <name type="scientific">Corchorus capsularis</name>
    <name type="common">Jute</name>
    <dbReference type="NCBI Taxonomy" id="210143"/>
    <lineage>
        <taxon>Eukaryota</taxon>
        <taxon>Viridiplantae</taxon>
        <taxon>Streptophyta</taxon>
        <taxon>Embryophyta</taxon>
        <taxon>Tracheophyta</taxon>
        <taxon>Spermatophyta</taxon>
        <taxon>Magnoliopsida</taxon>
        <taxon>eudicotyledons</taxon>
        <taxon>Gunneridae</taxon>
        <taxon>Pentapetalae</taxon>
        <taxon>rosids</taxon>
        <taxon>malvids</taxon>
        <taxon>Malvales</taxon>
        <taxon>Malvaceae</taxon>
        <taxon>Grewioideae</taxon>
        <taxon>Apeibeae</taxon>
        <taxon>Corchorus</taxon>
    </lineage>
</organism>
<proteinExistence type="predicted"/>
<accession>A0A1R3J295</accession>
<evidence type="ECO:0000256" key="1">
    <source>
        <dbReference type="SAM" id="Phobius"/>
    </source>
</evidence>
<dbReference type="EMBL" id="AWWV01008860">
    <property type="protein sequence ID" value="OMO88945.1"/>
    <property type="molecule type" value="Genomic_DNA"/>
</dbReference>
<keyword evidence="3" id="KW-1185">Reference proteome</keyword>
<name>A0A1R3J295_COCAP</name>
<evidence type="ECO:0000313" key="3">
    <source>
        <dbReference type="Proteomes" id="UP000188268"/>
    </source>
</evidence>